<dbReference type="InterPro" id="IPR001969">
    <property type="entry name" value="Aspartic_peptidase_AS"/>
</dbReference>
<dbReference type="Proteomes" id="UP001499909">
    <property type="component" value="Unassembled WGS sequence"/>
</dbReference>
<comment type="caution">
    <text evidence="4">The sequence shown here is derived from an EMBL/GenBank/DDBJ whole genome shotgun (WGS) entry which is preliminary data.</text>
</comment>
<dbReference type="PROSITE" id="PS00141">
    <property type="entry name" value="ASP_PROTEASE"/>
    <property type="match status" value="1"/>
</dbReference>
<name>A0ABP7MP92_9BACT</name>
<evidence type="ECO:0000256" key="1">
    <source>
        <dbReference type="ARBA" id="ARBA00022801"/>
    </source>
</evidence>
<evidence type="ECO:0000313" key="5">
    <source>
        <dbReference type="Proteomes" id="UP001499909"/>
    </source>
</evidence>
<dbReference type="SMART" id="SM00228">
    <property type="entry name" value="PDZ"/>
    <property type="match status" value="1"/>
</dbReference>
<dbReference type="Pfam" id="PF17820">
    <property type="entry name" value="PDZ_6"/>
    <property type="match status" value="1"/>
</dbReference>
<dbReference type="InterPro" id="IPR036034">
    <property type="entry name" value="PDZ_sf"/>
</dbReference>
<feature type="domain" description="Peptidase A2" evidence="3">
    <location>
        <begin position="69"/>
        <end position="158"/>
    </location>
</feature>
<dbReference type="PROSITE" id="PS50106">
    <property type="entry name" value="PDZ"/>
    <property type="match status" value="1"/>
</dbReference>
<keyword evidence="1" id="KW-0378">Hydrolase</keyword>
<accession>A0ABP7MP92</accession>
<reference evidence="5" key="1">
    <citation type="journal article" date="2019" name="Int. J. Syst. Evol. Microbiol.">
        <title>The Global Catalogue of Microorganisms (GCM) 10K type strain sequencing project: providing services to taxonomists for standard genome sequencing and annotation.</title>
        <authorList>
            <consortium name="The Broad Institute Genomics Platform"/>
            <consortium name="The Broad Institute Genome Sequencing Center for Infectious Disease"/>
            <person name="Wu L."/>
            <person name="Ma J."/>
        </authorList>
    </citation>
    <scope>NUCLEOTIDE SEQUENCE [LARGE SCALE GENOMIC DNA]</scope>
    <source>
        <strain evidence="5">JCM 17214</strain>
    </source>
</reference>
<dbReference type="Pfam" id="PF13650">
    <property type="entry name" value="Asp_protease_2"/>
    <property type="match status" value="1"/>
</dbReference>
<dbReference type="SUPFAM" id="SSF50630">
    <property type="entry name" value="Acid proteases"/>
    <property type="match status" value="1"/>
</dbReference>
<sequence length="422" mass="46838">MSPLRLLEALYSARKCGFWLLLWLSCFGLPGQAQPFHFKHRGVRRVNLPFALQRNLIIVAVELNGKGPYNFLLDTGVSVSLITDPALRSELKLRVGHPFRVAGAGNEAPLEAFQTDSVRVVLPGIVSPNTQFLVLSEDVLNLSGFVGMPIHGILGSDLFYSFTVVIHPGDATLTFHDPARFRLPRSRRWASLPLDLEGNKAYLTTRVALTDSLTLPLRLVLDTGAGHALSVETSSDPRLRLPATRVRTQLGRGLNGFINGYIGRVPALELGRYRLSSLITSFPDSSDVAMRASVPRNGNIGFEVLKRFDVIIDYTHNRLLLRPNELFHDPFEQDMCGFELLAAGGDLRRYLVTKVEPGSPADLAGIRPDEEIVAINQLPSAIFNLTQISRIFHSGDGRLVLLFLRRPDGTLYTTMVRLKRQI</sequence>
<evidence type="ECO:0008006" key="6">
    <source>
        <dbReference type="Google" id="ProtNLM"/>
    </source>
</evidence>
<dbReference type="PROSITE" id="PS50175">
    <property type="entry name" value="ASP_PROT_RETROV"/>
    <property type="match status" value="1"/>
</dbReference>
<evidence type="ECO:0000259" key="3">
    <source>
        <dbReference type="PROSITE" id="PS50175"/>
    </source>
</evidence>
<evidence type="ECO:0000313" key="4">
    <source>
        <dbReference type="EMBL" id="GAA3925123.1"/>
    </source>
</evidence>
<proteinExistence type="predicted"/>
<dbReference type="EMBL" id="BAABDH010000016">
    <property type="protein sequence ID" value="GAA3925123.1"/>
    <property type="molecule type" value="Genomic_DNA"/>
</dbReference>
<dbReference type="SUPFAM" id="SSF50156">
    <property type="entry name" value="PDZ domain-like"/>
    <property type="match status" value="1"/>
</dbReference>
<dbReference type="Gene3D" id="2.30.42.10">
    <property type="match status" value="1"/>
</dbReference>
<feature type="domain" description="PDZ" evidence="2">
    <location>
        <begin position="337"/>
        <end position="407"/>
    </location>
</feature>
<gene>
    <name evidence="4" type="ORF">GCM10022406_08980</name>
</gene>
<dbReference type="InterPro" id="IPR001995">
    <property type="entry name" value="Peptidase_A2_cat"/>
</dbReference>
<dbReference type="InterPro" id="IPR041489">
    <property type="entry name" value="PDZ_6"/>
</dbReference>
<dbReference type="Gene3D" id="2.40.70.10">
    <property type="entry name" value="Acid Proteases"/>
    <property type="match status" value="2"/>
</dbReference>
<dbReference type="PROSITE" id="PS51257">
    <property type="entry name" value="PROKAR_LIPOPROTEIN"/>
    <property type="match status" value="1"/>
</dbReference>
<dbReference type="InterPro" id="IPR021109">
    <property type="entry name" value="Peptidase_aspartic_dom_sf"/>
</dbReference>
<keyword evidence="5" id="KW-1185">Reference proteome</keyword>
<organism evidence="4 5">
    <name type="scientific">Hymenobacter algoricola</name>
    <dbReference type="NCBI Taxonomy" id="486267"/>
    <lineage>
        <taxon>Bacteria</taxon>
        <taxon>Pseudomonadati</taxon>
        <taxon>Bacteroidota</taxon>
        <taxon>Cytophagia</taxon>
        <taxon>Cytophagales</taxon>
        <taxon>Hymenobacteraceae</taxon>
        <taxon>Hymenobacter</taxon>
    </lineage>
</organism>
<dbReference type="InterPro" id="IPR001478">
    <property type="entry name" value="PDZ"/>
</dbReference>
<evidence type="ECO:0000259" key="2">
    <source>
        <dbReference type="PROSITE" id="PS50106"/>
    </source>
</evidence>
<protein>
    <recommendedName>
        <fullName evidence="6">PDZ domain-containing protein</fullName>
    </recommendedName>
</protein>